<evidence type="ECO:0000313" key="1">
    <source>
        <dbReference type="EMBL" id="KAH3707558.1"/>
    </source>
</evidence>
<keyword evidence="2" id="KW-1185">Reference proteome</keyword>
<proteinExistence type="predicted"/>
<gene>
    <name evidence="1" type="ORF">DPMN_066968</name>
</gene>
<name>A0A9D3YUG5_DREPO</name>
<dbReference type="AlphaFoldDB" id="A0A9D3YUG5"/>
<reference evidence="1" key="2">
    <citation type="submission" date="2020-11" db="EMBL/GenBank/DDBJ databases">
        <authorList>
            <person name="McCartney M.A."/>
            <person name="Auch B."/>
            <person name="Kono T."/>
            <person name="Mallez S."/>
            <person name="Becker A."/>
            <person name="Gohl D.M."/>
            <person name="Silverstein K.A.T."/>
            <person name="Koren S."/>
            <person name="Bechman K.B."/>
            <person name="Herman A."/>
            <person name="Abrahante J.E."/>
            <person name="Garbe J."/>
        </authorList>
    </citation>
    <scope>NUCLEOTIDE SEQUENCE</scope>
    <source>
        <strain evidence="1">Duluth1</strain>
        <tissue evidence="1">Whole animal</tissue>
    </source>
</reference>
<dbReference type="EMBL" id="JAIWYP010000014">
    <property type="protein sequence ID" value="KAH3707558.1"/>
    <property type="molecule type" value="Genomic_DNA"/>
</dbReference>
<evidence type="ECO:0000313" key="2">
    <source>
        <dbReference type="Proteomes" id="UP000828390"/>
    </source>
</evidence>
<reference evidence="1" key="1">
    <citation type="journal article" date="2019" name="bioRxiv">
        <title>The Genome of the Zebra Mussel, Dreissena polymorpha: A Resource for Invasive Species Research.</title>
        <authorList>
            <person name="McCartney M.A."/>
            <person name="Auch B."/>
            <person name="Kono T."/>
            <person name="Mallez S."/>
            <person name="Zhang Y."/>
            <person name="Obille A."/>
            <person name="Becker A."/>
            <person name="Abrahante J.E."/>
            <person name="Garbe J."/>
            <person name="Badalamenti J.P."/>
            <person name="Herman A."/>
            <person name="Mangelson H."/>
            <person name="Liachko I."/>
            <person name="Sullivan S."/>
            <person name="Sone E.D."/>
            <person name="Koren S."/>
            <person name="Silverstein K.A.T."/>
            <person name="Beckman K.B."/>
            <person name="Gohl D.M."/>
        </authorList>
    </citation>
    <scope>NUCLEOTIDE SEQUENCE</scope>
    <source>
        <strain evidence="1">Duluth1</strain>
        <tissue evidence="1">Whole animal</tissue>
    </source>
</reference>
<dbReference type="Proteomes" id="UP000828390">
    <property type="component" value="Unassembled WGS sequence"/>
</dbReference>
<organism evidence="1 2">
    <name type="scientific">Dreissena polymorpha</name>
    <name type="common">Zebra mussel</name>
    <name type="synonym">Mytilus polymorpha</name>
    <dbReference type="NCBI Taxonomy" id="45954"/>
    <lineage>
        <taxon>Eukaryota</taxon>
        <taxon>Metazoa</taxon>
        <taxon>Spiralia</taxon>
        <taxon>Lophotrochozoa</taxon>
        <taxon>Mollusca</taxon>
        <taxon>Bivalvia</taxon>
        <taxon>Autobranchia</taxon>
        <taxon>Heteroconchia</taxon>
        <taxon>Euheterodonta</taxon>
        <taxon>Imparidentia</taxon>
        <taxon>Neoheterodontei</taxon>
        <taxon>Myida</taxon>
        <taxon>Dreissenoidea</taxon>
        <taxon>Dreissenidae</taxon>
        <taxon>Dreissena</taxon>
    </lineage>
</organism>
<accession>A0A9D3YUG5</accession>
<sequence>MAPNVEQDVRRKDQVGGWTRFPEGCAVGTTFVQGGPTLSEGCWIRESQTTPKRRLNFRPAHMTVSAEPPVHSAKTAELCINYTLSRKRIPRVFQILCDVLFTLCDFCTFKL</sequence>
<protein>
    <submittedName>
        <fullName evidence="1">Uncharacterized protein</fullName>
    </submittedName>
</protein>
<comment type="caution">
    <text evidence="1">The sequence shown here is derived from an EMBL/GenBank/DDBJ whole genome shotgun (WGS) entry which is preliminary data.</text>
</comment>